<organism evidence="2 3">
    <name type="scientific">Molorchus minor</name>
    <dbReference type="NCBI Taxonomy" id="1323400"/>
    <lineage>
        <taxon>Eukaryota</taxon>
        <taxon>Metazoa</taxon>
        <taxon>Ecdysozoa</taxon>
        <taxon>Arthropoda</taxon>
        <taxon>Hexapoda</taxon>
        <taxon>Insecta</taxon>
        <taxon>Pterygota</taxon>
        <taxon>Neoptera</taxon>
        <taxon>Endopterygota</taxon>
        <taxon>Coleoptera</taxon>
        <taxon>Polyphaga</taxon>
        <taxon>Cucujiformia</taxon>
        <taxon>Chrysomeloidea</taxon>
        <taxon>Cerambycidae</taxon>
        <taxon>Lamiinae</taxon>
        <taxon>Monochamini</taxon>
        <taxon>Molorchus</taxon>
    </lineage>
</organism>
<dbReference type="Proteomes" id="UP001162164">
    <property type="component" value="Unassembled WGS sequence"/>
</dbReference>
<proteinExistence type="predicted"/>
<evidence type="ECO:0000313" key="3">
    <source>
        <dbReference type="Proteomes" id="UP001162164"/>
    </source>
</evidence>
<keyword evidence="1" id="KW-0175">Coiled coil</keyword>
<reference evidence="2" key="1">
    <citation type="journal article" date="2023" name="Insect Mol. Biol.">
        <title>Genome sequencing provides insights into the evolution of gene families encoding plant cell wall-degrading enzymes in longhorned beetles.</title>
        <authorList>
            <person name="Shin N.R."/>
            <person name="Okamura Y."/>
            <person name="Kirsch R."/>
            <person name="Pauchet Y."/>
        </authorList>
    </citation>
    <scope>NUCLEOTIDE SEQUENCE</scope>
    <source>
        <strain evidence="2">MMC_N1</strain>
    </source>
</reference>
<keyword evidence="3" id="KW-1185">Reference proteome</keyword>
<dbReference type="EMBL" id="JAPWTJ010001345">
    <property type="protein sequence ID" value="KAJ8972437.1"/>
    <property type="molecule type" value="Genomic_DNA"/>
</dbReference>
<comment type="caution">
    <text evidence="2">The sequence shown here is derived from an EMBL/GenBank/DDBJ whole genome shotgun (WGS) entry which is preliminary data.</text>
</comment>
<name>A0ABQ9J3P0_9CUCU</name>
<sequence length="157" mass="17680">MIAALKALSSPRMRSPLVQECGEALEELARYKEENEKADELARHGSREQCHGPEPYLGITRRQVTVAFNEWAESALGEHWRLSRGCRQAREFVSGPNRSRVAWLLGHGRNTLNRLIGVFTGHCRLRRHLSLMGVEDNPNCPWCGGGRRNGFSFPGTV</sequence>
<protein>
    <submittedName>
        <fullName evidence="2">Uncharacterized protein</fullName>
    </submittedName>
</protein>
<evidence type="ECO:0000256" key="1">
    <source>
        <dbReference type="SAM" id="Coils"/>
    </source>
</evidence>
<evidence type="ECO:0000313" key="2">
    <source>
        <dbReference type="EMBL" id="KAJ8972437.1"/>
    </source>
</evidence>
<feature type="coiled-coil region" evidence="1">
    <location>
        <begin position="21"/>
        <end position="48"/>
    </location>
</feature>
<accession>A0ABQ9J3P0</accession>
<gene>
    <name evidence="2" type="ORF">NQ317_016516</name>
</gene>